<dbReference type="EMBL" id="JBAHYK010004081">
    <property type="protein sequence ID" value="KAL0563001.1"/>
    <property type="molecule type" value="Genomic_DNA"/>
</dbReference>
<dbReference type="Proteomes" id="UP001465976">
    <property type="component" value="Unassembled WGS sequence"/>
</dbReference>
<comment type="caution">
    <text evidence="2">The sequence shown here is derived from an EMBL/GenBank/DDBJ whole genome shotgun (WGS) entry which is preliminary data.</text>
</comment>
<evidence type="ECO:0000256" key="1">
    <source>
        <dbReference type="SAM" id="MobiDB-lite"/>
    </source>
</evidence>
<organism evidence="2 3">
    <name type="scientific">Marasmius crinis-equi</name>
    <dbReference type="NCBI Taxonomy" id="585013"/>
    <lineage>
        <taxon>Eukaryota</taxon>
        <taxon>Fungi</taxon>
        <taxon>Dikarya</taxon>
        <taxon>Basidiomycota</taxon>
        <taxon>Agaricomycotina</taxon>
        <taxon>Agaricomycetes</taxon>
        <taxon>Agaricomycetidae</taxon>
        <taxon>Agaricales</taxon>
        <taxon>Marasmiineae</taxon>
        <taxon>Marasmiaceae</taxon>
        <taxon>Marasmius</taxon>
    </lineage>
</organism>
<name>A0ABR3EJD7_9AGAR</name>
<proteinExistence type="predicted"/>
<accession>A0ABR3EJD7</accession>
<evidence type="ECO:0000313" key="3">
    <source>
        <dbReference type="Proteomes" id="UP001465976"/>
    </source>
</evidence>
<evidence type="ECO:0000313" key="2">
    <source>
        <dbReference type="EMBL" id="KAL0563001.1"/>
    </source>
</evidence>
<protein>
    <submittedName>
        <fullName evidence="2">Uncharacterized protein</fullName>
    </submittedName>
</protein>
<gene>
    <name evidence="2" type="ORF">V5O48_019078</name>
</gene>
<sequence length="132" mass="13734">MGWVSFDGVKISNAFFKSVPSFPKLPIRANHPSAAPVASSSSVSLSQLGAIPNPSAGPCPADAVRAGKRKARGTRITIPRATPAIGPSALSSQGGVSEKSLGKRRAVDIVKPNKSSKRLRDSSPVLEHAEPR</sequence>
<keyword evidence="3" id="KW-1185">Reference proteome</keyword>
<reference evidence="2 3" key="1">
    <citation type="submission" date="2024-02" db="EMBL/GenBank/DDBJ databases">
        <title>A draft genome for the cacao thread blight pathogen Marasmius crinis-equi.</title>
        <authorList>
            <person name="Cohen S.P."/>
            <person name="Baruah I.K."/>
            <person name="Amoako-Attah I."/>
            <person name="Bukari Y."/>
            <person name="Meinhardt L.W."/>
            <person name="Bailey B.A."/>
        </authorList>
    </citation>
    <scope>NUCLEOTIDE SEQUENCE [LARGE SCALE GENOMIC DNA]</scope>
    <source>
        <strain evidence="2 3">GH-76</strain>
    </source>
</reference>
<feature type="region of interest" description="Disordered" evidence="1">
    <location>
        <begin position="52"/>
        <end position="132"/>
    </location>
</feature>
<feature type="non-terminal residue" evidence="2">
    <location>
        <position position="132"/>
    </location>
</feature>